<dbReference type="InterPro" id="IPR051532">
    <property type="entry name" value="Ester_Hydrolysis_Enzymes"/>
</dbReference>
<protein>
    <recommendedName>
        <fullName evidence="6">Copper amine oxidase</fullName>
    </recommendedName>
</protein>
<accession>A0A494XTM8</accession>
<dbReference type="RefSeq" id="WP_120977916.1">
    <property type="nucleotide sequence ID" value="NZ_RBZM01000006.1"/>
</dbReference>
<comment type="caution">
    <text evidence="4">The sequence shown here is derived from an EMBL/GenBank/DDBJ whole genome shotgun (WGS) entry which is preliminary data.</text>
</comment>
<evidence type="ECO:0000259" key="3">
    <source>
        <dbReference type="Pfam" id="PF13472"/>
    </source>
</evidence>
<dbReference type="GO" id="GO:0004622">
    <property type="term" value="F:phosphatidylcholine lysophospholipase activity"/>
    <property type="evidence" value="ECO:0007669"/>
    <property type="project" value="TreeGrafter"/>
</dbReference>
<evidence type="ECO:0000313" key="4">
    <source>
        <dbReference type="EMBL" id="RKP53172.1"/>
    </source>
</evidence>
<dbReference type="InterPro" id="IPR012854">
    <property type="entry name" value="Cu_amine_oxidase-like_N"/>
</dbReference>
<feature type="domain" description="SGNH hydrolase-type esterase" evidence="3">
    <location>
        <begin position="43"/>
        <end position="285"/>
    </location>
</feature>
<dbReference type="Gene3D" id="3.30.457.10">
    <property type="entry name" value="Copper amine oxidase-like, N-terminal domain"/>
    <property type="match status" value="1"/>
</dbReference>
<dbReference type="InterPro" id="IPR013830">
    <property type="entry name" value="SGNH_hydro"/>
</dbReference>
<evidence type="ECO:0000313" key="5">
    <source>
        <dbReference type="Proteomes" id="UP000282076"/>
    </source>
</evidence>
<dbReference type="InterPro" id="IPR036582">
    <property type="entry name" value="Mao_N_sf"/>
</dbReference>
<feature type="chain" id="PRO_5039517635" description="Copper amine oxidase" evidence="1">
    <location>
        <begin position="29"/>
        <end position="424"/>
    </location>
</feature>
<dbReference type="AlphaFoldDB" id="A0A494XTM8"/>
<organism evidence="4 5">
    <name type="scientific">Cohnella endophytica</name>
    <dbReference type="NCBI Taxonomy" id="2419778"/>
    <lineage>
        <taxon>Bacteria</taxon>
        <taxon>Bacillati</taxon>
        <taxon>Bacillota</taxon>
        <taxon>Bacilli</taxon>
        <taxon>Bacillales</taxon>
        <taxon>Paenibacillaceae</taxon>
        <taxon>Cohnella</taxon>
    </lineage>
</organism>
<dbReference type="SUPFAM" id="SSF55383">
    <property type="entry name" value="Copper amine oxidase, domain N"/>
    <property type="match status" value="1"/>
</dbReference>
<dbReference type="Proteomes" id="UP000282076">
    <property type="component" value="Unassembled WGS sequence"/>
</dbReference>
<dbReference type="EMBL" id="RBZM01000006">
    <property type="protein sequence ID" value="RKP53172.1"/>
    <property type="molecule type" value="Genomic_DNA"/>
</dbReference>
<proteinExistence type="predicted"/>
<sequence>MKINIRKPIMVVLSAVLAVSGLSAAAAAGNDATASGQPYRIVALGDSITVGYEPKMDLKSVPYGYVDRLYDQALFHGRSELANYGIMGLTTSGLTNLLQGAADGKPLQSADLQDFSSFLPDVAQQADTVAKQTRQLSSDLAQANLVVMTIGANDFGGIIKAAKDQPTESARKIIQDTSAETMNKYTEDLDKVMSQLHKLAPEAQIVLADQYLPLMKTHELYKDLWLVAQTLSTSLDTFATTENNKGIPVKIVHVSALFEGKQSSYTHFNLMEEFDTHPTQAGYEVIAKAFADTVWKDYRKLAPRETNVPLSIVINGKEPSNKPTVKNNTTFLALTDVAEAVGAKVQWIQKTKTAVFSKDGKEVVIQVGAKSIVVNGTTQPLTTPAYFQQVGKTQKTYVPLAVISAGLDYQVVFRKNLLAAFINS</sequence>
<reference evidence="4 5" key="1">
    <citation type="submission" date="2018-10" db="EMBL/GenBank/DDBJ databases">
        <title>Cohnella sp. M2MS4P-1, whole genome shotgun sequence.</title>
        <authorList>
            <person name="Tuo L."/>
        </authorList>
    </citation>
    <scope>NUCLEOTIDE SEQUENCE [LARGE SCALE GENOMIC DNA]</scope>
    <source>
        <strain evidence="4 5">M2MS4P-1</strain>
    </source>
</reference>
<keyword evidence="1" id="KW-0732">Signal</keyword>
<dbReference type="SUPFAM" id="SSF52266">
    <property type="entry name" value="SGNH hydrolase"/>
    <property type="match status" value="1"/>
</dbReference>
<dbReference type="PANTHER" id="PTHR30383">
    <property type="entry name" value="THIOESTERASE 1/PROTEASE 1/LYSOPHOSPHOLIPASE L1"/>
    <property type="match status" value="1"/>
</dbReference>
<dbReference type="CDD" id="cd00229">
    <property type="entry name" value="SGNH_hydrolase"/>
    <property type="match status" value="1"/>
</dbReference>
<dbReference type="Gene3D" id="3.40.50.1110">
    <property type="entry name" value="SGNH hydrolase"/>
    <property type="match status" value="1"/>
</dbReference>
<dbReference type="PANTHER" id="PTHR30383:SF27">
    <property type="entry name" value="SPORE GERMINATION LIPASE LIPC"/>
    <property type="match status" value="1"/>
</dbReference>
<dbReference type="Pfam" id="PF07833">
    <property type="entry name" value="Cu_amine_oxidN1"/>
    <property type="match status" value="1"/>
</dbReference>
<dbReference type="Pfam" id="PF13472">
    <property type="entry name" value="Lipase_GDSL_2"/>
    <property type="match status" value="1"/>
</dbReference>
<evidence type="ECO:0000259" key="2">
    <source>
        <dbReference type="Pfam" id="PF07833"/>
    </source>
</evidence>
<feature type="signal peptide" evidence="1">
    <location>
        <begin position="1"/>
        <end position="28"/>
    </location>
</feature>
<dbReference type="InterPro" id="IPR036514">
    <property type="entry name" value="SGNH_hydro_sf"/>
</dbReference>
<name>A0A494XTM8_9BACL</name>
<dbReference type="OrthoDB" id="2987164at2"/>
<gene>
    <name evidence="4" type="ORF">D7Z26_15710</name>
</gene>
<evidence type="ECO:0000256" key="1">
    <source>
        <dbReference type="SAM" id="SignalP"/>
    </source>
</evidence>
<evidence type="ECO:0008006" key="6">
    <source>
        <dbReference type="Google" id="ProtNLM"/>
    </source>
</evidence>
<keyword evidence="5" id="KW-1185">Reference proteome</keyword>
<feature type="domain" description="Copper amine oxidase-like N-terminal" evidence="2">
    <location>
        <begin position="314"/>
        <end position="412"/>
    </location>
</feature>